<accession>A0A1G2FYK7</accession>
<protein>
    <submittedName>
        <fullName evidence="1">Uncharacterized protein</fullName>
    </submittedName>
</protein>
<organism evidence="1 2">
    <name type="scientific">Candidatus Ryanbacteria bacterium RIFCSPHIGHO2_01_45_13</name>
    <dbReference type="NCBI Taxonomy" id="1802112"/>
    <lineage>
        <taxon>Bacteria</taxon>
        <taxon>Candidatus Ryaniibacteriota</taxon>
    </lineage>
</organism>
<proteinExistence type="predicted"/>
<name>A0A1G2FYK7_9BACT</name>
<comment type="caution">
    <text evidence="1">The sequence shown here is derived from an EMBL/GenBank/DDBJ whole genome shotgun (WGS) entry which is preliminary data.</text>
</comment>
<dbReference type="EMBL" id="MHNI01000011">
    <property type="protein sequence ID" value="OGZ43139.1"/>
    <property type="molecule type" value="Genomic_DNA"/>
</dbReference>
<evidence type="ECO:0000313" key="1">
    <source>
        <dbReference type="EMBL" id="OGZ43139.1"/>
    </source>
</evidence>
<dbReference type="AlphaFoldDB" id="A0A1G2FYK7"/>
<reference evidence="1 2" key="1">
    <citation type="journal article" date="2016" name="Nat. Commun.">
        <title>Thousands of microbial genomes shed light on interconnected biogeochemical processes in an aquifer system.</title>
        <authorList>
            <person name="Anantharaman K."/>
            <person name="Brown C.T."/>
            <person name="Hug L.A."/>
            <person name="Sharon I."/>
            <person name="Castelle C.J."/>
            <person name="Probst A.J."/>
            <person name="Thomas B.C."/>
            <person name="Singh A."/>
            <person name="Wilkins M.J."/>
            <person name="Karaoz U."/>
            <person name="Brodie E.L."/>
            <person name="Williams K.H."/>
            <person name="Hubbard S.S."/>
            <person name="Banfield J.F."/>
        </authorList>
    </citation>
    <scope>NUCLEOTIDE SEQUENCE [LARGE SCALE GENOMIC DNA]</scope>
</reference>
<sequence length="485" mass="52796">MKKVFIIVAVIVVLGVVGYVMSRSGGPADEAAPQHLLGDAVTIYVYTINGVATGGGTLSVPFIANTDKEWFVNVLADFNNDGTFNTDEWVARNQVARVFENYNNNFVLDLSDIALTEGQQVNTRMVLTNNRLEQTWDGVAPKNSAARDSQALVQTYEMADIIGINVPGASEDLKRGPLAAFFAPIPQTAYAQDSNINTFRQPPMPDIRQDGMECTPTATANNLISLAQEKGRRNDLPQNPQDIINELKRDMQFHNGVLLRNIISGKEAFAQRHNLPILTERIDNPTAQDIASAINRGCVVELSMAWVRSRSGHPNTGHVVSVAGVSTANGVNQIQVHDPATPSGVDTYDLSFEVQAGERKFEGVNYPMWDGVAFIDAIFVQCWTGVEHATTGTTPDTSRVEALVINGGYYPKSQFHAASPDRCNASHWHAGGTVYGLKTKTSTDIVNATDPNPTSCGFGKIGEVPEEFIDITFEQSTELIKNIPL</sequence>
<evidence type="ECO:0000313" key="2">
    <source>
        <dbReference type="Proteomes" id="UP000176700"/>
    </source>
</evidence>
<gene>
    <name evidence="1" type="ORF">A2W41_00390</name>
</gene>
<dbReference type="Proteomes" id="UP000176700">
    <property type="component" value="Unassembled WGS sequence"/>
</dbReference>